<evidence type="ECO:0000256" key="1">
    <source>
        <dbReference type="SAM" id="MobiDB-lite"/>
    </source>
</evidence>
<sequence length="245" mass="27029">AWQSGILGTFEKPRASLVDQDLYLKAWPLKLLHTTIQTVGEEAVLDARLHPPPDEGRLQSSPERHGQISEGTQTTGEYRGASRGQEGGEGEGQEEEEETPEMRAWRILSDSSMIDQFCQEFEDAHSLQTIYILRSKAFIRLRRLRDEIGAKKAKKSPFKRLWNFITFGKFGSDDGGAGAGGKNKKGGEGGGGGDLSAATTDPEELASASRKLFEGVFKYVSREEGYYDYAWVLVPLLRAVCPPSS</sequence>
<dbReference type="Proteomes" id="UP000221165">
    <property type="component" value="Unassembled WGS sequence"/>
</dbReference>
<evidence type="ECO:0000313" key="2">
    <source>
        <dbReference type="EMBL" id="PHJ14961.1"/>
    </source>
</evidence>
<protein>
    <submittedName>
        <fullName evidence="2">Amine-terminal region of a tm vesicle-mediated sorter</fullName>
    </submittedName>
</protein>
<feature type="region of interest" description="Disordered" evidence="1">
    <location>
        <begin position="176"/>
        <end position="200"/>
    </location>
</feature>
<proteinExistence type="predicted"/>
<gene>
    <name evidence="2" type="ORF">CSUI_011228</name>
</gene>
<comment type="caution">
    <text evidence="2">The sequence shown here is derived from an EMBL/GenBank/DDBJ whole genome shotgun (WGS) entry which is preliminary data.</text>
</comment>
<evidence type="ECO:0000313" key="3">
    <source>
        <dbReference type="Proteomes" id="UP000221165"/>
    </source>
</evidence>
<dbReference type="VEuPathDB" id="ToxoDB:CSUI_011228"/>
<feature type="non-terminal residue" evidence="2">
    <location>
        <position position="1"/>
    </location>
</feature>
<dbReference type="RefSeq" id="XP_067916695.1">
    <property type="nucleotide sequence ID" value="XM_068071329.1"/>
</dbReference>
<dbReference type="GeneID" id="94434540"/>
<dbReference type="AlphaFoldDB" id="A0A2C6J6F4"/>
<accession>A0A2C6J6F4</accession>
<feature type="compositionally biased region" description="Acidic residues" evidence="1">
    <location>
        <begin position="88"/>
        <end position="99"/>
    </location>
</feature>
<feature type="region of interest" description="Disordered" evidence="1">
    <location>
        <begin position="48"/>
        <end position="101"/>
    </location>
</feature>
<feature type="compositionally biased region" description="Basic and acidic residues" evidence="1">
    <location>
        <begin position="48"/>
        <end position="67"/>
    </location>
</feature>
<organism evidence="2 3">
    <name type="scientific">Cystoisospora suis</name>
    <dbReference type="NCBI Taxonomy" id="483139"/>
    <lineage>
        <taxon>Eukaryota</taxon>
        <taxon>Sar</taxon>
        <taxon>Alveolata</taxon>
        <taxon>Apicomplexa</taxon>
        <taxon>Conoidasida</taxon>
        <taxon>Coccidia</taxon>
        <taxon>Eucoccidiorida</taxon>
        <taxon>Eimeriorina</taxon>
        <taxon>Sarcocystidae</taxon>
        <taxon>Cystoisospora</taxon>
    </lineage>
</organism>
<keyword evidence="3" id="KW-1185">Reference proteome</keyword>
<dbReference type="EMBL" id="MIGC01010246">
    <property type="protein sequence ID" value="PHJ14961.1"/>
    <property type="molecule type" value="Genomic_DNA"/>
</dbReference>
<reference evidence="2 3" key="1">
    <citation type="journal article" date="2017" name="Int. J. Parasitol.">
        <title>The genome of the protozoan parasite Cystoisospora suis and a reverse vaccinology approach to identify vaccine candidates.</title>
        <authorList>
            <person name="Palmieri N."/>
            <person name="Shrestha A."/>
            <person name="Ruttkowski B."/>
            <person name="Beck T."/>
            <person name="Vogl C."/>
            <person name="Tomley F."/>
            <person name="Blake D.P."/>
            <person name="Joachim A."/>
        </authorList>
    </citation>
    <scope>NUCLEOTIDE SEQUENCE [LARGE SCALE GENOMIC DNA]</scope>
    <source>
        <strain evidence="2 3">Wien I</strain>
    </source>
</reference>
<name>A0A2C6J6F4_9APIC</name>